<protein>
    <submittedName>
        <fullName evidence="2">Uncharacterized protein</fullName>
    </submittedName>
</protein>
<feature type="transmembrane region" description="Helical" evidence="1">
    <location>
        <begin position="37"/>
        <end position="57"/>
    </location>
</feature>
<feature type="transmembrane region" description="Helical" evidence="1">
    <location>
        <begin position="63"/>
        <end position="85"/>
    </location>
</feature>
<dbReference type="Proteomes" id="UP000002574">
    <property type="component" value="Chromosome"/>
</dbReference>
<keyword evidence="1" id="KW-0472">Membrane</keyword>
<dbReference type="KEGG" id="hte:Hydth_1471"/>
<name>D3DJD1_HYDTT</name>
<keyword evidence="1" id="KW-1133">Transmembrane helix</keyword>
<dbReference type="AlphaFoldDB" id="D3DJD1"/>
<organism evidence="2 3">
    <name type="scientific">Hydrogenobacter thermophilus (strain DSM 6534 / IAM 12695 / TK-6)</name>
    <dbReference type="NCBI Taxonomy" id="608538"/>
    <lineage>
        <taxon>Bacteria</taxon>
        <taxon>Pseudomonadati</taxon>
        <taxon>Aquificota</taxon>
        <taxon>Aquificia</taxon>
        <taxon>Aquificales</taxon>
        <taxon>Aquificaceae</taxon>
        <taxon>Hydrogenobacter</taxon>
    </lineage>
</organism>
<dbReference type="EMBL" id="AP011112">
    <property type="protein sequence ID" value="BAI69933.1"/>
    <property type="molecule type" value="Genomic_DNA"/>
</dbReference>
<gene>
    <name evidence="2" type="ordered locus">HTH_1483</name>
</gene>
<dbReference type="OrthoDB" id="14213at2"/>
<reference evidence="2 3" key="1">
    <citation type="journal article" date="2010" name="J. Bacteriol.">
        <title>Complete genome sequence of the thermophilic, obligately chemolithoautotrophic hydrogen-oxidizing bacterium Hydrogenobacter thermophilus TK-6.</title>
        <authorList>
            <person name="Arai H."/>
            <person name="Kanbe H."/>
            <person name="Ishii M."/>
            <person name="Igarashi Y."/>
        </authorList>
    </citation>
    <scope>NUCLEOTIDE SEQUENCE [LARGE SCALE GENOMIC DNA]</scope>
    <source>
        <strain evidence="3">DSM 6534 / IAM 12695 / TK-6 [Tokyo]</strain>
    </source>
</reference>
<feature type="transmembrane region" description="Helical" evidence="1">
    <location>
        <begin position="6"/>
        <end position="30"/>
    </location>
</feature>
<dbReference type="KEGG" id="hth:HTH_1483"/>
<dbReference type="STRING" id="608538.HTH_1483"/>
<evidence type="ECO:0000256" key="1">
    <source>
        <dbReference type="SAM" id="Phobius"/>
    </source>
</evidence>
<evidence type="ECO:0000313" key="2">
    <source>
        <dbReference type="EMBL" id="BAI69933.1"/>
    </source>
</evidence>
<dbReference type="RefSeq" id="WP_012964113.1">
    <property type="nucleotide sequence ID" value="NC_013799.1"/>
</dbReference>
<evidence type="ECO:0000313" key="3">
    <source>
        <dbReference type="Proteomes" id="UP000002574"/>
    </source>
</evidence>
<proteinExistence type="predicted"/>
<keyword evidence="3" id="KW-1185">Reference proteome</keyword>
<sequence>MDQFSVGHILMIFSRVFEMLSFGIILLFVFKGIGVRYIFFVAGITLLGIFVSVINFFSKKYPVEYSFAFETFVFFVVLATAFYAFMEKREKKFLPPPPPPKGTRCPVCSAFVKKEDDYCVAREGEELLYFDSCEHLERFIEDLEAYRKLRNISLKRVEGIYRKGSRAWDIVENKIS</sequence>
<accession>D3DJD1</accession>
<keyword evidence="1" id="KW-0812">Transmembrane</keyword>